<protein>
    <recommendedName>
        <fullName evidence="4">Transmembrane protein</fullName>
    </recommendedName>
</protein>
<dbReference type="AlphaFoldDB" id="A0AAN7BIJ2"/>
<dbReference type="EMBL" id="MU865411">
    <property type="protein sequence ID" value="KAK4223882.1"/>
    <property type="molecule type" value="Genomic_DNA"/>
</dbReference>
<evidence type="ECO:0008006" key="4">
    <source>
        <dbReference type="Google" id="ProtNLM"/>
    </source>
</evidence>
<keyword evidence="1" id="KW-0812">Transmembrane</keyword>
<accession>A0AAN7BIJ2</accession>
<feature type="transmembrane region" description="Helical" evidence="1">
    <location>
        <begin position="89"/>
        <end position="115"/>
    </location>
</feature>
<keyword evidence="1" id="KW-1133">Transmembrane helix</keyword>
<name>A0AAN7BIJ2_9PEZI</name>
<reference evidence="2" key="1">
    <citation type="journal article" date="2023" name="Mol. Phylogenet. Evol.">
        <title>Genome-scale phylogeny and comparative genomics of the fungal order Sordariales.</title>
        <authorList>
            <person name="Hensen N."/>
            <person name="Bonometti L."/>
            <person name="Westerberg I."/>
            <person name="Brannstrom I.O."/>
            <person name="Guillou S."/>
            <person name="Cros-Aarteil S."/>
            <person name="Calhoun S."/>
            <person name="Haridas S."/>
            <person name="Kuo A."/>
            <person name="Mondo S."/>
            <person name="Pangilinan J."/>
            <person name="Riley R."/>
            <person name="LaButti K."/>
            <person name="Andreopoulos B."/>
            <person name="Lipzen A."/>
            <person name="Chen C."/>
            <person name="Yan M."/>
            <person name="Daum C."/>
            <person name="Ng V."/>
            <person name="Clum A."/>
            <person name="Steindorff A."/>
            <person name="Ohm R.A."/>
            <person name="Martin F."/>
            <person name="Silar P."/>
            <person name="Natvig D.O."/>
            <person name="Lalanne C."/>
            <person name="Gautier V."/>
            <person name="Ament-Velasquez S.L."/>
            <person name="Kruys A."/>
            <person name="Hutchinson M.I."/>
            <person name="Powell A.J."/>
            <person name="Barry K."/>
            <person name="Miller A.N."/>
            <person name="Grigoriev I.V."/>
            <person name="Debuchy R."/>
            <person name="Gladieux P."/>
            <person name="Hiltunen Thoren M."/>
            <person name="Johannesson H."/>
        </authorList>
    </citation>
    <scope>NUCLEOTIDE SEQUENCE</scope>
    <source>
        <strain evidence="2">CBS 990.96</strain>
    </source>
</reference>
<evidence type="ECO:0000313" key="2">
    <source>
        <dbReference type="EMBL" id="KAK4223882.1"/>
    </source>
</evidence>
<proteinExistence type="predicted"/>
<dbReference type="Proteomes" id="UP001301958">
    <property type="component" value="Unassembled WGS sequence"/>
</dbReference>
<sequence length="126" mass="14034">MMDNNDKRKLLLQIITLFALTLTTLTSFYSSINKSWITLVIPSDPEPLIDSVGLYQRCVYPANRCVLFPEQERQCSSGGGGGDDVFCRLWWIAGMILGCVVPVLQVLISLGVVYYGGGWSLRKGWV</sequence>
<keyword evidence="3" id="KW-1185">Reference proteome</keyword>
<keyword evidence="1" id="KW-0472">Membrane</keyword>
<reference evidence="2" key="2">
    <citation type="submission" date="2023-05" db="EMBL/GenBank/DDBJ databases">
        <authorList>
            <consortium name="Lawrence Berkeley National Laboratory"/>
            <person name="Steindorff A."/>
            <person name="Hensen N."/>
            <person name="Bonometti L."/>
            <person name="Westerberg I."/>
            <person name="Brannstrom I.O."/>
            <person name="Guillou S."/>
            <person name="Cros-Aarteil S."/>
            <person name="Calhoun S."/>
            <person name="Haridas S."/>
            <person name="Kuo A."/>
            <person name="Mondo S."/>
            <person name="Pangilinan J."/>
            <person name="Riley R."/>
            <person name="Labutti K."/>
            <person name="Andreopoulos B."/>
            <person name="Lipzen A."/>
            <person name="Chen C."/>
            <person name="Yanf M."/>
            <person name="Daum C."/>
            <person name="Ng V."/>
            <person name="Clum A."/>
            <person name="Ohm R."/>
            <person name="Martin F."/>
            <person name="Silar P."/>
            <person name="Natvig D."/>
            <person name="Lalanne C."/>
            <person name="Gautier V."/>
            <person name="Ament-Velasquez S.L."/>
            <person name="Kruys A."/>
            <person name="Hutchinson M.I."/>
            <person name="Powell A.J."/>
            <person name="Barry K."/>
            <person name="Miller A.N."/>
            <person name="Grigoriev I.V."/>
            <person name="Debuchy R."/>
            <person name="Gladieux P."/>
            <person name="Thoren M.H."/>
            <person name="Johannesson H."/>
        </authorList>
    </citation>
    <scope>NUCLEOTIDE SEQUENCE</scope>
    <source>
        <strain evidence="2">CBS 990.96</strain>
    </source>
</reference>
<gene>
    <name evidence="2" type="ORF">QBC38DRAFT_37375</name>
</gene>
<evidence type="ECO:0000256" key="1">
    <source>
        <dbReference type="SAM" id="Phobius"/>
    </source>
</evidence>
<evidence type="ECO:0000313" key="3">
    <source>
        <dbReference type="Proteomes" id="UP001301958"/>
    </source>
</evidence>
<organism evidence="2 3">
    <name type="scientific">Podospora fimiseda</name>
    <dbReference type="NCBI Taxonomy" id="252190"/>
    <lineage>
        <taxon>Eukaryota</taxon>
        <taxon>Fungi</taxon>
        <taxon>Dikarya</taxon>
        <taxon>Ascomycota</taxon>
        <taxon>Pezizomycotina</taxon>
        <taxon>Sordariomycetes</taxon>
        <taxon>Sordariomycetidae</taxon>
        <taxon>Sordariales</taxon>
        <taxon>Podosporaceae</taxon>
        <taxon>Podospora</taxon>
    </lineage>
</organism>
<comment type="caution">
    <text evidence="2">The sequence shown here is derived from an EMBL/GenBank/DDBJ whole genome shotgun (WGS) entry which is preliminary data.</text>
</comment>